<evidence type="ECO:0000313" key="2">
    <source>
        <dbReference type="EMBL" id="KAF2127192.1"/>
    </source>
</evidence>
<dbReference type="RefSeq" id="XP_033521581.1">
    <property type="nucleotide sequence ID" value="XM_033670680.1"/>
</dbReference>
<protein>
    <submittedName>
        <fullName evidence="2">Uncharacterized protein</fullName>
    </submittedName>
</protein>
<sequence length="193" mass="20975">MVEALCRTFLHVESAERSDVSGTWRVLGALEHLEHAHCHAVDDNAPEWPFPASQRCISLPGTRLVSALSGRIRTGDECIGPSAMQSDKCSVGDRSGREGASAGRRDQRGREQDDNHTTTVWPPTARRNRPTASPWPANATMHLSALTCARLSLPAARLCRRLMALVPDWLASQQSSACSWPSRPLTGPCGESP</sequence>
<reference evidence="2" key="1">
    <citation type="journal article" date="2020" name="Stud. Mycol.">
        <title>101 Dothideomycetes genomes: a test case for predicting lifestyles and emergence of pathogens.</title>
        <authorList>
            <person name="Haridas S."/>
            <person name="Albert R."/>
            <person name="Binder M."/>
            <person name="Bloem J."/>
            <person name="Labutti K."/>
            <person name="Salamov A."/>
            <person name="Andreopoulos B."/>
            <person name="Baker S."/>
            <person name="Barry K."/>
            <person name="Bills G."/>
            <person name="Bluhm B."/>
            <person name="Cannon C."/>
            <person name="Castanera R."/>
            <person name="Culley D."/>
            <person name="Daum C."/>
            <person name="Ezra D."/>
            <person name="Gonzalez J."/>
            <person name="Henrissat B."/>
            <person name="Kuo A."/>
            <person name="Liang C."/>
            <person name="Lipzen A."/>
            <person name="Lutzoni F."/>
            <person name="Magnuson J."/>
            <person name="Mondo S."/>
            <person name="Nolan M."/>
            <person name="Ohm R."/>
            <person name="Pangilinan J."/>
            <person name="Park H.-J."/>
            <person name="Ramirez L."/>
            <person name="Alfaro M."/>
            <person name="Sun H."/>
            <person name="Tritt A."/>
            <person name="Yoshinaga Y."/>
            <person name="Zwiers L.-H."/>
            <person name="Turgeon B."/>
            <person name="Goodwin S."/>
            <person name="Spatafora J."/>
            <person name="Crous P."/>
            <person name="Grigoriev I."/>
        </authorList>
    </citation>
    <scope>NUCLEOTIDE SEQUENCE</scope>
    <source>
        <strain evidence="2">CBS 119687</strain>
    </source>
</reference>
<proteinExistence type="predicted"/>
<feature type="compositionally biased region" description="Basic and acidic residues" evidence="1">
    <location>
        <begin position="90"/>
        <end position="116"/>
    </location>
</feature>
<dbReference type="AlphaFoldDB" id="A0A6A6A5C5"/>
<feature type="region of interest" description="Disordered" evidence="1">
    <location>
        <begin position="83"/>
        <end position="135"/>
    </location>
</feature>
<name>A0A6A6A5C5_9PLEO</name>
<gene>
    <name evidence="2" type="ORF">P153DRAFT_387735</name>
</gene>
<dbReference type="EMBL" id="ML977511">
    <property type="protein sequence ID" value="KAF2127192.1"/>
    <property type="molecule type" value="Genomic_DNA"/>
</dbReference>
<dbReference type="GeneID" id="54411112"/>
<accession>A0A6A6A5C5</accession>
<evidence type="ECO:0000313" key="3">
    <source>
        <dbReference type="Proteomes" id="UP000799771"/>
    </source>
</evidence>
<keyword evidence="3" id="KW-1185">Reference proteome</keyword>
<dbReference type="Proteomes" id="UP000799771">
    <property type="component" value="Unassembled WGS sequence"/>
</dbReference>
<evidence type="ECO:0000256" key="1">
    <source>
        <dbReference type="SAM" id="MobiDB-lite"/>
    </source>
</evidence>
<organism evidence="2 3">
    <name type="scientific">Dothidotthia symphoricarpi CBS 119687</name>
    <dbReference type="NCBI Taxonomy" id="1392245"/>
    <lineage>
        <taxon>Eukaryota</taxon>
        <taxon>Fungi</taxon>
        <taxon>Dikarya</taxon>
        <taxon>Ascomycota</taxon>
        <taxon>Pezizomycotina</taxon>
        <taxon>Dothideomycetes</taxon>
        <taxon>Pleosporomycetidae</taxon>
        <taxon>Pleosporales</taxon>
        <taxon>Dothidotthiaceae</taxon>
        <taxon>Dothidotthia</taxon>
    </lineage>
</organism>